<dbReference type="Proteomes" id="UP000034531">
    <property type="component" value="Unassembled WGS sequence"/>
</dbReference>
<dbReference type="EMBL" id="LBYI01000012">
    <property type="protein sequence ID" value="KKR50311.1"/>
    <property type="molecule type" value="Genomic_DNA"/>
</dbReference>
<accession>A0A0G0RKA4</accession>
<sequence>MNKEDFRDAIIADIIIEIESMSHDLIVRELINLKTNSVLSMTSSQLMAFRKKQVEKFSQHEPVK</sequence>
<protein>
    <submittedName>
        <fullName evidence="1">Uncharacterized protein</fullName>
    </submittedName>
</protein>
<name>A0A0G0RKA4_9BACT</name>
<comment type="caution">
    <text evidence="1">The sequence shown here is derived from an EMBL/GenBank/DDBJ whole genome shotgun (WGS) entry which is preliminary data.</text>
</comment>
<gene>
    <name evidence="1" type="ORF">UT84_C0012G0014</name>
</gene>
<reference evidence="1 2" key="1">
    <citation type="journal article" date="2015" name="Nature">
        <title>rRNA introns, odd ribosomes, and small enigmatic genomes across a large radiation of phyla.</title>
        <authorList>
            <person name="Brown C.T."/>
            <person name="Hug L.A."/>
            <person name="Thomas B.C."/>
            <person name="Sharon I."/>
            <person name="Castelle C.J."/>
            <person name="Singh A."/>
            <person name="Wilkins M.J."/>
            <person name="Williams K.H."/>
            <person name="Banfield J.F."/>
        </authorList>
    </citation>
    <scope>NUCLEOTIDE SEQUENCE [LARGE SCALE GENOMIC DNA]</scope>
</reference>
<organism evidence="1 2">
    <name type="scientific">Candidatus Curtissbacteria bacterium GW2011_GWA1_40_16</name>
    <dbReference type="NCBI Taxonomy" id="1618405"/>
    <lineage>
        <taxon>Bacteria</taxon>
        <taxon>Candidatus Curtissiibacteriota</taxon>
    </lineage>
</organism>
<evidence type="ECO:0000313" key="2">
    <source>
        <dbReference type="Proteomes" id="UP000034531"/>
    </source>
</evidence>
<proteinExistence type="predicted"/>
<dbReference type="AlphaFoldDB" id="A0A0G0RKA4"/>
<evidence type="ECO:0000313" key="1">
    <source>
        <dbReference type="EMBL" id="KKR50311.1"/>
    </source>
</evidence>